<dbReference type="InterPro" id="IPR023346">
    <property type="entry name" value="Lysozyme-like_dom_sf"/>
</dbReference>
<dbReference type="InterPro" id="IPR043426">
    <property type="entry name" value="MltB-like"/>
</dbReference>
<organism evidence="4 5">
    <name type="scientific">Subtercola vilae</name>
    <dbReference type="NCBI Taxonomy" id="2056433"/>
    <lineage>
        <taxon>Bacteria</taxon>
        <taxon>Bacillati</taxon>
        <taxon>Actinomycetota</taxon>
        <taxon>Actinomycetes</taxon>
        <taxon>Micrococcales</taxon>
        <taxon>Microbacteriaceae</taxon>
        <taxon>Subtercola</taxon>
    </lineage>
</organism>
<dbReference type="CDD" id="cd13399">
    <property type="entry name" value="Slt35-like"/>
    <property type="match status" value="1"/>
</dbReference>
<proteinExistence type="predicted"/>
<keyword evidence="2" id="KW-0472">Membrane</keyword>
<protein>
    <recommendedName>
        <fullName evidence="3">Transglycosylase SLT domain-containing protein</fullName>
    </recommendedName>
</protein>
<dbReference type="SUPFAM" id="SSF53955">
    <property type="entry name" value="Lysozyme-like"/>
    <property type="match status" value="1"/>
</dbReference>
<dbReference type="Pfam" id="PF13406">
    <property type="entry name" value="SLT_2"/>
    <property type="match status" value="1"/>
</dbReference>
<dbReference type="AlphaFoldDB" id="A0A4V4RFS4"/>
<evidence type="ECO:0000313" key="5">
    <source>
        <dbReference type="Proteomes" id="UP000306192"/>
    </source>
</evidence>
<keyword evidence="2" id="KW-1133">Transmembrane helix</keyword>
<reference evidence="4 5" key="1">
    <citation type="journal article" date="2019" name="Microorganisms">
        <title>Systematic Affiliation and Genome Analysis of Subtercola vilae DB165(T) with Particular Emphasis on Cold Adaptation of an Isolate from a High-Altitude Cold Volcano Lake.</title>
        <authorList>
            <person name="Villalobos A.S."/>
            <person name="Wiese J."/>
            <person name="Imhoff J.F."/>
            <person name="Dorador C."/>
            <person name="Keller A."/>
            <person name="Hentschel U."/>
        </authorList>
    </citation>
    <scope>NUCLEOTIDE SEQUENCE [LARGE SCALE GENOMIC DNA]</scope>
    <source>
        <strain evidence="4 5">DB165</strain>
    </source>
</reference>
<dbReference type="Gene3D" id="1.10.530.10">
    <property type="match status" value="1"/>
</dbReference>
<evidence type="ECO:0000313" key="4">
    <source>
        <dbReference type="EMBL" id="TIH38984.1"/>
    </source>
</evidence>
<feature type="transmembrane region" description="Helical" evidence="2">
    <location>
        <begin position="21"/>
        <end position="42"/>
    </location>
</feature>
<keyword evidence="2" id="KW-0812">Transmembrane</keyword>
<evidence type="ECO:0000256" key="1">
    <source>
        <dbReference type="SAM" id="MobiDB-lite"/>
    </source>
</evidence>
<name>A0A4V4RFS4_9MICO</name>
<dbReference type="GO" id="GO:0008933">
    <property type="term" value="F:peptidoglycan lytic transglycosylase activity"/>
    <property type="evidence" value="ECO:0007669"/>
    <property type="project" value="TreeGrafter"/>
</dbReference>
<evidence type="ECO:0000259" key="3">
    <source>
        <dbReference type="Pfam" id="PF13406"/>
    </source>
</evidence>
<dbReference type="InterPro" id="IPR031304">
    <property type="entry name" value="SLT_2"/>
</dbReference>
<dbReference type="GO" id="GO:0009253">
    <property type="term" value="P:peptidoglycan catabolic process"/>
    <property type="evidence" value="ECO:0007669"/>
    <property type="project" value="TreeGrafter"/>
</dbReference>
<gene>
    <name evidence="4" type="ORF">D4765_05290</name>
</gene>
<dbReference type="PANTHER" id="PTHR30163">
    <property type="entry name" value="MEMBRANE-BOUND LYTIC MUREIN TRANSGLYCOSYLASE B"/>
    <property type="match status" value="1"/>
</dbReference>
<comment type="caution">
    <text evidence="4">The sequence shown here is derived from an EMBL/GenBank/DDBJ whole genome shotgun (WGS) entry which is preliminary data.</text>
</comment>
<sequence length="281" mass="28855">MPSRRRRRRGRRRVVPHRRGLFIALVFTVVVVVLLVAGIFAAGPLGEALRTVGSLAAGIGSPDAPATPVAPPESPAVSRSASTPAALAGHAGEVDAEWAGRTAAATGIPLRAVQAYAGVAIASQNSGSTCHLGWNTLAAIGTVESANGTYAGSTIGADGTVSPPIYGIALDGAGVTRIPDTDGGAIDGDAEWDRAVGPMQLIPETWRNWGTDASGDGIADPQNIDDASLATANYLCYHGRDVSVASEWMAAITSYNDATSYLLKVSQYANRYALEVASVTG</sequence>
<feature type="region of interest" description="Disordered" evidence="1">
    <location>
        <begin position="63"/>
        <end position="84"/>
    </location>
</feature>
<dbReference type="PANTHER" id="PTHR30163:SF8">
    <property type="entry name" value="LYTIC MUREIN TRANSGLYCOSYLASE"/>
    <property type="match status" value="1"/>
</dbReference>
<evidence type="ECO:0000256" key="2">
    <source>
        <dbReference type="SAM" id="Phobius"/>
    </source>
</evidence>
<accession>A0A4V4RFS4</accession>
<feature type="domain" description="Transglycosylase SLT" evidence="3">
    <location>
        <begin position="192"/>
        <end position="239"/>
    </location>
</feature>
<dbReference type="RefSeq" id="WP_136641211.1">
    <property type="nucleotide sequence ID" value="NZ_QYRT01000007.1"/>
</dbReference>
<dbReference type="OrthoDB" id="9796191at2"/>
<dbReference type="EMBL" id="QYRT01000007">
    <property type="protein sequence ID" value="TIH38984.1"/>
    <property type="molecule type" value="Genomic_DNA"/>
</dbReference>
<keyword evidence="5" id="KW-1185">Reference proteome</keyword>
<dbReference type="Proteomes" id="UP000306192">
    <property type="component" value="Unassembled WGS sequence"/>
</dbReference>